<dbReference type="RefSeq" id="WP_340272995.1">
    <property type="nucleotide sequence ID" value="NZ_JBAKIA010000002.1"/>
</dbReference>
<evidence type="ECO:0000313" key="3">
    <source>
        <dbReference type="Proteomes" id="UP001385499"/>
    </source>
</evidence>
<accession>A0ABU8TGY5</accession>
<evidence type="ECO:0000313" key="2">
    <source>
        <dbReference type="EMBL" id="MEJ8473414.1"/>
    </source>
</evidence>
<keyword evidence="1" id="KW-0812">Transmembrane</keyword>
<reference evidence="2 3" key="1">
    <citation type="submission" date="2024-02" db="EMBL/GenBank/DDBJ databases">
        <title>Roseibium algae sp. nov., isolated from marine alga (Grateloupia sp.), showing potential in myo-inositol conversion.</title>
        <authorList>
            <person name="Wang Y."/>
        </authorList>
    </citation>
    <scope>NUCLEOTIDE SEQUENCE [LARGE SCALE GENOMIC DNA]</scope>
    <source>
        <strain evidence="2 3">H3510</strain>
    </source>
</reference>
<evidence type="ECO:0000256" key="1">
    <source>
        <dbReference type="SAM" id="Phobius"/>
    </source>
</evidence>
<keyword evidence="1" id="KW-1133">Transmembrane helix</keyword>
<feature type="transmembrane region" description="Helical" evidence="1">
    <location>
        <begin position="55"/>
        <end position="73"/>
    </location>
</feature>
<keyword evidence="1" id="KW-0472">Membrane</keyword>
<protein>
    <submittedName>
        <fullName evidence="2">Uncharacterized protein</fullName>
    </submittedName>
</protein>
<keyword evidence="3" id="KW-1185">Reference proteome</keyword>
<feature type="transmembrane region" description="Helical" evidence="1">
    <location>
        <begin position="31"/>
        <end position="49"/>
    </location>
</feature>
<organism evidence="2 3">
    <name type="scientific">Roseibium algae</name>
    <dbReference type="NCBI Taxonomy" id="3123038"/>
    <lineage>
        <taxon>Bacteria</taxon>
        <taxon>Pseudomonadati</taxon>
        <taxon>Pseudomonadota</taxon>
        <taxon>Alphaproteobacteria</taxon>
        <taxon>Hyphomicrobiales</taxon>
        <taxon>Stappiaceae</taxon>
        <taxon>Roseibium</taxon>
    </lineage>
</organism>
<name>A0ABU8TGY5_9HYPH</name>
<proteinExistence type="predicted"/>
<gene>
    <name evidence="2" type="ORF">V6575_04895</name>
</gene>
<sequence>MTNKPLDPFEKPDTPGPRPFAIGYTKSNGEGLFYGGLFFAFGFVVLGLFGGVDMLAYLAIVPLGAAFWYFPMIDRSNPQLAANDEGLFIERIGFIDWDNIQTMALSKTAVRSIELVTLEIDLASSLPEAIKKKHVFPSWKSFMTRNWSKSSQPDGTDHLAIQLNTLEGMPDEILDRLRDYREV</sequence>
<comment type="caution">
    <text evidence="2">The sequence shown here is derived from an EMBL/GenBank/DDBJ whole genome shotgun (WGS) entry which is preliminary data.</text>
</comment>
<dbReference type="EMBL" id="JBAKIA010000002">
    <property type="protein sequence ID" value="MEJ8473414.1"/>
    <property type="molecule type" value="Genomic_DNA"/>
</dbReference>
<dbReference type="Proteomes" id="UP001385499">
    <property type="component" value="Unassembled WGS sequence"/>
</dbReference>